<accession>A0A916ZBK8</accession>
<keyword evidence="4" id="KW-1185">Reference proteome</keyword>
<dbReference type="InterPro" id="IPR051317">
    <property type="entry name" value="Gfo/Idh/MocA_oxidoreduct"/>
</dbReference>
<dbReference type="Gene3D" id="3.40.50.720">
    <property type="entry name" value="NAD(P)-binding Rossmann-like Domain"/>
    <property type="match status" value="1"/>
</dbReference>
<protein>
    <recommendedName>
        <fullName evidence="5">Dehydrogenase</fullName>
    </recommendedName>
</protein>
<dbReference type="InterPro" id="IPR055170">
    <property type="entry name" value="GFO_IDH_MocA-like_dom"/>
</dbReference>
<dbReference type="PANTHER" id="PTHR43708">
    <property type="entry name" value="CONSERVED EXPRESSED OXIDOREDUCTASE (EUROFUNG)"/>
    <property type="match status" value="1"/>
</dbReference>
<dbReference type="Pfam" id="PF22725">
    <property type="entry name" value="GFO_IDH_MocA_C3"/>
    <property type="match status" value="1"/>
</dbReference>
<dbReference type="Pfam" id="PF01408">
    <property type="entry name" value="GFO_IDH_MocA"/>
    <property type="match status" value="1"/>
</dbReference>
<organism evidence="3 4">
    <name type="scientific">Aureimonas endophytica</name>
    <dbReference type="NCBI Taxonomy" id="2027858"/>
    <lineage>
        <taxon>Bacteria</taxon>
        <taxon>Pseudomonadati</taxon>
        <taxon>Pseudomonadota</taxon>
        <taxon>Alphaproteobacteria</taxon>
        <taxon>Hyphomicrobiales</taxon>
        <taxon>Aurantimonadaceae</taxon>
        <taxon>Aureimonas</taxon>
    </lineage>
</organism>
<evidence type="ECO:0000313" key="3">
    <source>
        <dbReference type="EMBL" id="GGD86489.1"/>
    </source>
</evidence>
<comment type="caution">
    <text evidence="3">The sequence shown here is derived from an EMBL/GenBank/DDBJ whole genome shotgun (WGS) entry which is preliminary data.</text>
</comment>
<dbReference type="GO" id="GO:0000166">
    <property type="term" value="F:nucleotide binding"/>
    <property type="evidence" value="ECO:0007669"/>
    <property type="project" value="InterPro"/>
</dbReference>
<dbReference type="Proteomes" id="UP000644699">
    <property type="component" value="Unassembled WGS sequence"/>
</dbReference>
<dbReference type="SUPFAM" id="SSF51735">
    <property type="entry name" value="NAD(P)-binding Rossmann-fold domains"/>
    <property type="match status" value="1"/>
</dbReference>
<evidence type="ECO:0000313" key="4">
    <source>
        <dbReference type="Proteomes" id="UP000644699"/>
    </source>
</evidence>
<dbReference type="AlphaFoldDB" id="A0A916ZBK8"/>
<feature type="domain" description="GFO/IDH/MocA-like oxidoreductase" evidence="2">
    <location>
        <begin position="138"/>
        <end position="271"/>
    </location>
</feature>
<reference evidence="3" key="1">
    <citation type="journal article" date="2014" name="Int. J. Syst. Evol. Microbiol.">
        <title>Complete genome sequence of Corynebacterium casei LMG S-19264T (=DSM 44701T), isolated from a smear-ripened cheese.</title>
        <authorList>
            <consortium name="US DOE Joint Genome Institute (JGI-PGF)"/>
            <person name="Walter F."/>
            <person name="Albersmeier A."/>
            <person name="Kalinowski J."/>
            <person name="Ruckert C."/>
        </authorList>
    </citation>
    <scope>NUCLEOTIDE SEQUENCE</scope>
    <source>
        <strain evidence="3">CGMCC 1.15367</strain>
    </source>
</reference>
<dbReference type="SUPFAM" id="SSF55347">
    <property type="entry name" value="Glyceraldehyde-3-phosphate dehydrogenase-like, C-terminal domain"/>
    <property type="match status" value="1"/>
</dbReference>
<name>A0A916ZBK8_9HYPH</name>
<gene>
    <name evidence="3" type="ORF">GCM10011390_01390</name>
</gene>
<proteinExistence type="predicted"/>
<evidence type="ECO:0000259" key="1">
    <source>
        <dbReference type="Pfam" id="PF01408"/>
    </source>
</evidence>
<evidence type="ECO:0000259" key="2">
    <source>
        <dbReference type="Pfam" id="PF22725"/>
    </source>
</evidence>
<evidence type="ECO:0008006" key="5">
    <source>
        <dbReference type="Google" id="ProtNLM"/>
    </source>
</evidence>
<dbReference type="InterPro" id="IPR036291">
    <property type="entry name" value="NAD(P)-bd_dom_sf"/>
</dbReference>
<feature type="domain" description="Gfo/Idh/MocA-like oxidoreductase N-terminal" evidence="1">
    <location>
        <begin position="11"/>
        <end position="123"/>
    </location>
</feature>
<dbReference type="EMBL" id="BMIQ01000001">
    <property type="protein sequence ID" value="GGD86489.1"/>
    <property type="molecule type" value="Genomic_DNA"/>
</dbReference>
<dbReference type="Gene3D" id="3.30.360.10">
    <property type="entry name" value="Dihydrodipicolinate Reductase, domain 2"/>
    <property type="match status" value="1"/>
</dbReference>
<dbReference type="PANTHER" id="PTHR43708:SF8">
    <property type="entry name" value="OXIDOREDUCTASE"/>
    <property type="match status" value="1"/>
</dbReference>
<sequence length="394" mass="43136">MHPFRRRIQVRLAIVGCGFVADYYMTTLVNHPELRVVGIHDRDDARGKAFGVFHGLRLYPSLDALLADPEVEMVLNLTNPSSHYAVSRAVLEAGKHVWSEKPLALDLEEARDLVALAQAKGLAIACAPATMLGEAATAMRKAIGAGRIGRVRLAYAEMEDSMVFREDYRKWRSRSGAPWPAEDEFATGCTLEHAGYYLTWLCAFFGPVAEMTAFAARLFDDKGTGQPPETIANDFSVACLRFRSGVVARLTCGLAAPVDRSLHIVGDEGILSISDGWNTRSPVFLRDRYGRATSRLPKLGKLLAVAERRLPFRQWSGRRLPLEGGEVVTPPYASRIDFARGPAALASAIRAGRAPAIDAAFSLHVTELSLVAQHAERHAMPYRPISSFEPAPVG</sequence>
<dbReference type="InterPro" id="IPR000683">
    <property type="entry name" value="Gfo/Idh/MocA-like_OxRdtase_N"/>
</dbReference>
<reference evidence="3" key="2">
    <citation type="submission" date="2020-09" db="EMBL/GenBank/DDBJ databases">
        <authorList>
            <person name="Sun Q."/>
            <person name="Zhou Y."/>
        </authorList>
    </citation>
    <scope>NUCLEOTIDE SEQUENCE</scope>
    <source>
        <strain evidence="3">CGMCC 1.15367</strain>
    </source>
</reference>